<feature type="region of interest" description="Disordered" evidence="3">
    <location>
        <begin position="1421"/>
        <end position="1457"/>
    </location>
</feature>
<feature type="domain" description="DUF7708" evidence="4">
    <location>
        <begin position="121"/>
        <end position="267"/>
    </location>
</feature>
<dbReference type="Pfam" id="PF24809">
    <property type="entry name" value="DUF7708"/>
    <property type="match status" value="1"/>
</dbReference>
<dbReference type="Proteomes" id="UP000240883">
    <property type="component" value="Unassembled WGS sequence"/>
</dbReference>
<proteinExistence type="predicted"/>
<keyword evidence="2" id="KW-0175">Coiled coil</keyword>
<name>A0A2T2N3G1_CORCC</name>
<keyword evidence="7" id="KW-1185">Reference proteome</keyword>
<reference evidence="6 7" key="1">
    <citation type="journal article" date="2018" name="Front. Microbiol.">
        <title>Genome-Wide Analysis of Corynespora cassiicola Leaf Fall Disease Putative Effectors.</title>
        <authorList>
            <person name="Lopez D."/>
            <person name="Ribeiro S."/>
            <person name="Label P."/>
            <person name="Fumanal B."/>
            <person name="Venisse J.S."/>
            <person name="Kohler A."/>
            <person name="de Oliveira R.R."/>
            <person name="Labutti K."/>
            <person name="Lipzen A."/>
            <person name="Lail K."/>
            <person name="Bauer D."/>
            <person name="Ohm R.A."/>
            <person name="Barry K.W."/>
            <person name="Spatafora J."/>
            <person name="Grigoriev I.V."/>
            <person name="Martin F.M."/>
            <person name="Pujade-Renaud V."/>
        </authorList>
    </citation>
    <scope>NUCLEOTIDE SEQUENCE [LARGE SCALE GENOMIC DNA]</scope>
    <source>
        <strain evidence="6 7">Philippines</strain>
    </source>
</reference>
<evidence type="ECO:0000256" key="2">
    <source>
        <dbReference type="SAM" id="Coils"/>
    </source>
</evidence>
<dbReference type="Gene3D" id="3.40.50.300">
    <property type="entry name" value="P-loop containing nucleotide triphosphate hydrolases"/>
    <property type="match status" value="1"/>
</dbReference>
<keyword evidence="1" id="KW-0677">Repeat</keyword>
<feature type="coiled-coil region" evidence="2">
    <location>
        <begin position="278"/>
        <end position="326"/>
    </location>
</feature>
<dbReference type="OrthoDB" id="3791308at2759"/>
<evidence type="ECO:0000256" key="3">
    <source>
        <dbReference type="SAM" id="MobiDB-lite"/>
    </source>
</evidence>
<evidence type="ECO:0000259" key="5">
    <source>
        <dbReference type="Pfam" id="PF24883"/>
    </source>
</evidence>
<evidence type="ECO:0000259" key="4">
    <source>
        <dbReference type="Pfam" id="PF24809"/>
    </source>
</evidence>
<feature type="compositionally biased region" description="Basic and acidic residues" evidence="3">
    <location>
        <begin position="1433"/>
        <end position="1445"/>
    </location>
</feature>
<dbReference type="SUPFAM" id="SSF52540">
    <property type="entry name" value="P-loop containing nucleoside triphosphate hydrolases"/>
    <property type="match status" value="1"/>
</dbReference>
<accession>A0A2T2N3G1</accession>
<sequence length="1457" mass="166799">MSAPSSSISVRHPHLTSFYPGLSLDYFIYLTKKRRPSSPNSQQQASLYHALHYAELTVAMNSTTLDNEPFKNAIAKFQASLAPNEQSLFSKCASADELHDTVRNFGIIKKISDSNRVLKRVRDFNRSLGHYFAVIGILVQSHPEFAALAWGAARLALQLASNFHEFFDKLTKTLERLADALPWYEDLALTLKRDKHYRVSSRLISSLTKIYVDILTFFQSVVRVFTKRDTSQRSKPMILTSLFWKPFDARFQDVLDDMTYHKKLLKAEFSLYQHKTTHEFLTRECVDLKTKLQGLKESSSIQADYLKEIESRLSTKEDNMETVMKSINVVEKQLREPDKNALAQMEDLTEEIGQKLQSEHRERLHHLIRQWLSAPEFAKELEEAQKRRAPGTSRWIFEQKTFLRWLEYTHGPDSQAQSRSFGNHAIWIQGHPGFGKTVIAGALVDHLRNVKHSDSPLLYFFFRHGPTSGHVIAAYRSLLMQLLHFYSQGTEFELFDKFAFAMQFSSTGQGTGTRAELFELLRISLSATGPHFIVLDGIDECSDTNSLVWDLLKLGPNSRVVLLSRPNVRILHDKVPYEQRVVIGKLNSNDIRIFIKGRLDDLAEREMLINDAEIHMYTDHLANGADGMFLWARLMTDYLESEALSDQDRHDTITAVTMPEGLDLMYLRIINLICQGYTANKNLARWVILWITFGKRPLSVGELEDSTRLLRNNPKALIGRIDFDKAVIMACAGLVERAIVADSYGQVSCFRFIHITAKEYFCRLSNVSRFQSNPQVAIYDAEFLSIRTPHIEIAGACLQYALNCVPARSLGEALGGQMGAKVTVPDLGRRFRFLYYAAKLWIPHLLEACGEIFGHNKLHPDSLEKRTVLLRTLTQFLHQNQNVRTWVETIYIFAMPVETFSNFLGIISNKLSQRPALVGEYGLDVEDVARLVGELKDYLLLLDKYYGSRLKKCPGDIWVLDEIDGFVPSRFSDRPTTTVHTLKGFHSSQAGNNLSSQYLCKVSKSISGFIGVLSIWTSKAYEEHQKQQIPSALLKDECVCGWIARYEIWSIGESPKRLLFHEIRLQDNEVRLQLLQSLKTYSINAPDWNIQFPLTIDPNLYQFGILRTVYRLSRKEGKPEGQVKSFTLDLNLDSEAERNWNPLSIYCSELNRVGTHVPVYNYWIRFGADGSRLFFIDHHGFQFLEIIDVVFHPTKPIVAYQTGSMVFLWTYQNSQNRPFLFYATPRKLDSYPENISFSRTSDHFVIKEHKSESAVVLKLPRRILCALDDESETRSRAEQNNDENSPISYPKLDLWSFQSESRSLINGLYAETFSSGESQGINISSSTGDIDMVFWRNTVSDHEKQKIDVIRLPRWGGMENLEPSVGLPKPGESEITVVLDRPAQFENYFRPPAQEHEPVVIRKNVESLRLLENDGFSSWKRLGDGGAMKRKREISDEEKRPDAHPTARSALQSNSLN</sequence>
<dbReference type="InterPro" id="IPR056884">
    <property type="entry name" value="NPHP3-like_N"/>
</dbReference>
<dbReference type="Pfam" id="PF24883">
    <property type="entry name" value="NPHP3_N"/>
    <property type="match status" value="1"/>
</dbReference>
<dbReference type="PANTHER" id="PTHR10039:SF14">
    <property type="entry name" value="NACHT DOMAIN-CONTAINING PROTEIN"/>
    <property type="match status" value="1"/>
</dbReference>
<protein>
    <submittedName>
        <fullName evidence="6">Uncharacterized protein</fullName>
    </submittedName>
</protein>
<dbReference type="InterPro" id="IPR056125">
    <property type="entry name" value="DUF7708"/>
</dbReference>
<evidence type="ECO:0000256" key="1">
    <source>
        <dbReference type="ARBA" id="ARBA00022737"/>
    </source>
</evidence>
<feature type="domain" description="Nephrocystin 3-like N-terminal" evidence="5">
    <location>
        <begin position="391"/>
        <end position="554"/>
    </location>
</feature>
<dbReference type="STRING" id="1448308.A0A2T2N3G1"/>
<evidence type="ECO:0000313" key="6">
    <source>
        <dbReference type="EMBL" id="PSN59982.1"/>
    </source>
</evidence>
<dbReference type="PANTHER" id="PTHR10039">
    <property type="entry name" value="AMELOGENIN"/>
    <property type="match status" value="1"/>
</dbReference>
<gene>
    <name evidence="6" type="ORF">BS50DRAFT_681838</name>
</gene>
<organism evidence="6 7">
    <name type="scientific">Corynespora cassiicola Philippines</name>
    <dbReference type="NCBI Taxonomy" id="1448308"/>
    <lineage>
        <taxon>Eukaryota</taxon>
        <taxon>Fungi</taxon>
        <taxon>Dikarya</taxon>
        <taxon>Ascomycota</taxon>
        <taxon>Pezizomycotina</taxon>
        <taxon>Dothideomycetes</taxon>
        <taxon>Pleosporomycetidae</taxon>
        <taxon>Pleosporales</taxon>
        <taxon>Corynesporascaceae</taxon>
        <taxon>Corynespora</taxon>
    </lineage>
</organism>
<dbReference type="EMBL" id="KZ678151">
    <property type="protein sequence ID" value="PSN59982.1"/>
    <property type="molecule type" value="Genomic_DNA"/>
</dbReference>
<evidence type="ECO:0000313" key="7">
    <source>
        <dbReference type="Proteomes" id="UP000240883"/>
    </source>
</evidence>
<dbReference type="InterPro" id="IPR027417">
    <property type="entry name" value="P-loop_NTPase"/>
</dbReference>